<dbReference type="EMBL" id="JAAGNX010000002">
    <property type="protein sequence ID" value="NDV62239.1"/>
    <property type="molecule type" value="Genomic_DNA"/>
</dbReference>
<keyword evidence="2" id="KW-1185">Reference proteome</keyword>
<name>A0A6B2M206_9BACT</name>
<evidence type="ECO:0000313" key="2">
    <source>
        <dbReference type="Proteomes" id="UP000478417"/>
    </source>
</evidence>
<sequence>MNKAAVIYLSPWGKVTGSLIDSLEYLIALKRSGVPVQLVYMGWNQGLPEKLIRDRYALEFDPLEDAIFLPLRWQVVAQKFDRVLLPYNTYRRIFWWLRARETFVLPSMWMRRDARWPFGFPVERGKVTYLLNPKQHDYRLRNVVPYEKKLLLDCLKQPATTENNLLINCQSSHKQHSAEEIHKAAKDIPHDKLLVLCGKRQAAYYRNAGFTVLTPPVEDFFARFSRYLYLPAIDGYDENPRLLIECAAMGKEIHFPEESCTDPHTLGKYQRLKESTQSFQIKADDFVLQQFKA</sequence>
<proteinExistence type="predicted"/>
<evidence type="ECO:0008006" key="3">
    <source>
        <dbReference type="Google" id="ProtNLM"/>
    </source>
</evidence>
<comment type="caution">
    <text evidence="1">The sequence shown here is derived from an EMBL/GenBank/DDBJ whole genome shotgun (WGS) entry which is preliminary data.</text>
</comment>
<evidence type="ECO:0000313" key="1">
    <source>
        <dbReference type="EMBL" id="NDV62239.1"/>
    </source>
</evidence>
<protein>
    <recommendedName>
        <fullName evidence="3">Glycosyltransferase family 1 protein</fullName>
    </recommendedName>
</protein>
<organism evidence="1 2">
    <name type="scientific">Oceanipulchritudo coccoides</name>
    <dbReference type="NCBI Taxonomy" id="2706888"/>
    <lineage>
        <taxon>Bacteria</taxon>
        <taxon>Pseudomonadati</taxon>
        <taxon>Verrucomicrobiota</taxon>
        <taxon>Opitutia</taxon>
        <taxon>Puniceicoccales</taxon>
        <taxon>Oceanipulchritudinaceae</taxon>
        <taxon>Oceanipulchritudo</taxon>
    </lineage>
</organism>
<reference evidence="1 2" key="1">
    <citation type="submission" date="2020-02" db="EMBL/GenBank/DDBJ databases">
        <title>Albibacoteraceae fam. nov., the first described family within the subdivision 4 Verrucomicrobia.</title>
        <authorList>
            <person name="Xi F."/>
        </authorList>
    </citation>
    <scope>NUCLEOTIDE SEQUENCE [LARGE SCALE GENOMIC DNA]</scope>
    <source>
        <strain evidence="1 2">CK1056</strain>
    </source>
</reference>
<dbReference type="Proteomes" id="UP000478417">
    <property type="component" value="Unassembled WGS sequence"/>
</dbReference>
<accession>A0A6B2M206</accession>
<gene>
    <name evidence="1" type="ORF">G0Q06_07250</name>
</gene>
<dbReference type="AlphaFoldDB" id="A0A6B2M206"/>
<dbReference type="RefSeq" id="WP_163963964.1">
    <property type="nucleotide sequence ID" value="NZ_JAAGNX010000002.1"/>
</dbReference>